<reference evidence="2 3" key="1">
    <citation type="submission" date="2020-12" db="EMBL/GenBank/DDBJ databases">
        <title>Concerted genomic and epigenomic changes stabilize Arabidopsis allopolyploids.</title>
        <authorList>
            <person name="Chen Z."/>
        </authorList>
    </citation>
    <scope>NUCLEOTIDE SEQUENCE [LARGE SCALE GENOMIC DNA]</scope>
    <source>
        <strain evidence="2">As9502</strain>
        <tissue evidence="2">Leaf</tissue>
    </source>
</reference>
<name>A0A8T1YN40_ARASU</name>
<evidence type="ECO:0000256" key="1">
    <source>
        <dbReference type="SAM" id="MobiDB-lite"/>
    </source>
</evidence>
<feature type="compositionally biased region" description="Polar residues" evidence="1">
    <location>
        <begin position="273"/>
        <end position="282"/>
    </location>
</feature>
<accession>A0A8T1YN40</accession>
<protein>
    <submittedName>
        <fullName evidence="2">Uncharacterized protein</fullName>
    </submittedName>
</protein>
<proteinExistence type="predicted"/>
<dbReference type="Proteomes" id="UP000694251">
    <property type="component" value="Chromosome 12"/>
</dbReference>
<dbReference type="PANTHER" id="PTHR34461">
    <property type="entry name" value="EXPRESSED PROTEIN"/>
    <property type="match status" value="1"/>
</dbReference>
<feature type="region of interest" description="Disordered" evidence="1">
    <location>
        <begin position="270"/>
        <end position="328"/>
    </location>
</feature>
<dbReference type="OrthoDB" id="1037856at2759"/>
<sequence>MAESAHILRKKMRISSSSVRYTTSHNLMASKLRTQSNHSSVRFASAVSHIVTDLRHHHASSLTGKLETQMPRACSRVTVKNLCLRRVFSPSSISNDWDFHMKGENQTKELNVESPQMTPPDSEMFTGEPSGSINQEINGVSGKKVGTNLGSKVIRHPEKIFKNPGSVSYRRMLPYLMEAADGTRDADANDLKNERGESMAANNRLLETEPVWQSTNNFDKPSAQSLHGNISPFKKMTSSSGTKISLCSKRKLFKVPGSVNYRRMLSYLKENSEGNPVTPETSNRTEEIAPDTETKGASSEARDLNTCSNDVEAPLSDLEERTGSSNFC</sequence>
<evidence type="ECO:0000313" key="2">
    <source>
        <dbReference type="EMBL" id="KAG7547671.1"/>
    </source>
</evidence>
<gene>
    <name evidence="2" type="ORF">ISN44_As12g028890</name>
</gene>
<dbReference type="EMBL" id="JAEFBJ010000012">
    <property type="protein sequence ID" value="KAG7547671.1"/>
    <property type="molecule type" value="Genomic_DNA"/>
</dbReference>
<evidence type="ECO:0000313" key="3">
    <source>
        <dbReference type="Proteomes" id="UP000694251"/>
    </source>
</evidence>
<comment type="caution">
    <text evidence="2">The sequence shown here is derived from an EMBL/GenBank/DDBJ whole genome shotgun (WGS) entry which is preliminary data.</text>
</comment>
<dbReference type="PANTHER" id="PTHR34461:SF4">
    <property type="entry name" value="OS01G0101800 PROTEIN"/>
    <property type="match status" value="1"/>
</dbReference>
<keyword evidence="3" id="KW-1185">Reference proteome</keyword>
<dbReference type="AlphaFoldDB" id="A0A8T1YN40"/>
<organism evidence="2 3">
    <name type="scientific">Arabidopsis suecica</name>
    <name type="common">Swedish thale-cress</name>
    <name type="synonym">Cardaminopsis suecica</name>
    <dbReference type="NCBI Taxonomy" id="45249"/>
    <lineage>
        <taxon>Eukaryota</taxon>
        <taxon>Viridiplantae</taxon>
        <taxon>Streptophyta</taxon>
        <taxon>Embryophyta</taxon>
        <taxon>Tracheophyta</taxon>
        <taxon>Spermatophyta</taxon>
        <taxon>Magnoliopsida</taxon>
        <taxon>eudicotyledons</taxon>
        <taxon>Gunneridae</taxon>
        <taxon>Pentapetalae</taxon>
        <taxon>rosids</taxon>
        <taxon>malvids</taxon>
        <taxon>Brassicales</taxon>
        <taxon>Brassicaceae</taxon>
        <taxon>Camelineae</taxon>
        <taxon>Arabidopsis</taxon>
    </lineage>
</organism>